<accession>A0A0P1ARJ3</accession>
<protein>
    <submittedName>
        <fullName evidence="1">Uncharacterized protein</fullName>
    </submittedName>
</protein>
<sequence length="193" mass="21969">MGANTAIWSPNKIDRAFWEWVHVIKSIATEHFRKLDGQIFCRFHAIAKVRDVRFRFKNFYDLLVEGDIVVCRGDMVEYPSSSFLHPSSSTLMNWPQTMEKNSSIVSTRSEPSQKKLKFTTLLHMEVGNPVSINGILEGEQSTAVPSMAFPSALHLQMRDVRMHLDEIVASSNANANVIAKMGYQLQRRQITVN</sequence>
<organism evidence="1 2">
    <name type="scientific">Plasmopara halstedii</name>
    <name type="common">Downy mildew of sunflower</name>
    <dbReference type="NCBI Taxonomy" id="4781"/>
    <lineage>
        <taxon>Eukaryota</taxon>
        <taxon>Sar</taxon>
        <taxon>Stramenopiles</taxon>
        <taxon>Oomycota</taxon>
        <taxon>Peronosporomycetes</taxon>
        <taxon>Peronosporales</taxon>
        <taxon>Peronosporaceae</taxon>
        <taxon>Plasmopara</taxon>
    </lineage>
</organism>
<evidence type="ECO:0000313" key="2">
    <source>
        <dbReference type="Proteomes" id="UP000054928"/>
    </source>
</evidence>
<dbReference type="AlphaFoldDB" id="A0A0P1ARJ3"/>
<name>A0A0P1ARJ3_PLAHL</name>
<reference evidence="2" key="1">
    <citation type="submission" date="2014-09" db="EMBL/GenBank/DDBJ databases">
        <authorList>
            <person name="Sharma Rahul"/>
            <person name="Thines Marco"/>
        </authorList>
    </citation>
    <scope>NUCLEOTIDE SEQUENCE [LARGE SCALE GENOMIC DNA]</scope>
</reference>
<proteinExistence type="predicted"/>
<dbReference type="RefSeq" id="XP_024580227.1">
    <property type="nucleotide sequence ID" value="XM_024729895.1"/>
</dbReference>
<dbReference type="EMBL" id="CCYD01000810">
    <property type="protein sequence ID" value="CEG43858.1"/>
    <property type="molecule type" value="Genomic_DNA"/>
</dbReference>
<dbReference type="GeneID" id="36409202"/>
<evidence type="ECO:0000313" key="1">
    <source>
        <dbReference type="EMBL" id="CEG43858.1"/>
    </source>
</evidence>
<dbReference type="Proteomes" id="UP000054928">
    <property type="component" value="Unassembled WGS sequence"/>
</dbReference>
<keyword evidence="2" id="KW-1185">Reference proteome</keyword>